<dbReference type="AlphaFoldDB" id="A0A0E9URD7"/>
<sequence length="29" mass="3346">MTVMNVQNAELTLHLKTRTEFLGIYGDLH</sequence>
<reference evidence="1" key="1">
    <citation type="submission" date="2014-11" db="EMBL/GenBank/DDBJ databases">
        <authorList>
            <person name="Amaro Gonzalez C."/>
        </authorList>
    </citation>
    <scope>NUCLEOTIDE SEQUENCE</scope>
</reference>
<protein>
    <submittedName>
        <fullName evidence="1">Uncharacterized protein</fullName>
    </submittedName>
</protein>
<dbReference type="EMBL" id="GBXM01040276">
    <property type="protein sequence ID" value="JAH68301.1"/>
    <property type="molecule type" value="Transcribed_RNA"/>
</dbReference>
<name>A0A0E9URD7_ANGAN</name>
<proteinExistence type="predicted"/>
<reference evidence="1" key="2">
    <citation type="journal article" date="2015" name="Fish Shellfish Immunol.">
        <title>Early steps in the European eel (Anguilla anguilla)-Vibrio vulnificus interaction in the gills: Role of the RtxA13 toxin.</title>
        <authorList>
            <person name="Callol A."/>
            <person name="Pajuelo D."/>
            <person name="Ebbesson L."/>
            <person name="Teles M."/>
            <person name="MacKenzie S."/>
            <person name="Amaro C."/>
        </authorList>
    </citation>
    <scope>NUCLEOTIDE SEQUENCE</scope>
</reference>
<accession>A0A0E9URD7</accession>
<organism evidence="1">
    <name type="scientific">Anguilla anguilla</name>
    <name type="common">European freshwater eel</name>
    <name type="synonym">Muraena anguilla</name>
    <dbReference type="NCBI Taxonomy" id="7936"/>
    <lineage>
        <taxon>Eukaryota</taxon>
        <taxon>Metazoa</taxon>
        <taxon>Chordata</taxon>
        <taxon>Craniata</taxon>
        <taxon>Vertebrata</taxon>
        <taxon>Euteleostomi</taxon>
        <taxon>Actinopterygii</taxon>
        <taxon>Neopterygii</taxon>
        <taxon>Teleostei</taxon>
        <taxon>Anguilliformes</taxon>
        <taxon>Anguillidae</taxon>
        <taxon>Anguilla</taxon>
    </lineage>
</organism>
<evidence type="ECO:0000313" key="1">
    <source>
        <dbReference type="EMBL" id="JAH68301.1"/>
    </source>
</evidence>